<comment type="caution">
    <text evidence="2">The sequence shown here is derived from an EMBL/GenBank/DDBJ whole genome shotgun (WGS) entry which is preliminary data.</text>
</comment>
<evidence type="ECO:0000256" key="1">
    <source>
        <dbReference type="SAM" id="Phobius"/>
    </source>
</evidence>
<keyword evidence="1" id="KW-0472">Membrane</keyword>
<dbReference type="Proteomes" id="UP001603978">
    <property type="component" value="Unassembled WGS sequence"/>
</dbReference>
<evidence type="ECO:0000313" key="3">
    <source>
        <dbReference type="Proteomes" id="UP001603978"/>
    </source>
</evidence>
<evidence type="ECO:0000313" key="2">
    <source>
        <dbReference type="EMBL" id="MFG1711063.1"/>
    </source>
</evidence>
<sequence length="214" mass="23062">MPESEPQAGTHPRWLLPAAIVGMLVAGGGFTWLLINAGLDRADKISSVTAVALGLLLASSSGLSWLYRHRATPAAEADNRWGVGDVVTEIGRLEDLPGWPVSYPGYRYDSEGSTTVRIFGGERPAVIDGFPATMNGCAHQQFFVRWRTLGEEQVKVQVVASPDLIPIAEPVEGGAGWIASHGCGQPSWTVAAESHIVDIHVRWQRWVPDTSLKG</sequence>
<gene>
    <name evidence="2" type="ORF">ACFLIM_48695</name>
</gene>
<dbReference type="EMBL" id="JBICRM010000067">
    <property type="protein sequence ID" value="MFG1711063.1"/>
    <property type="molecule type" value="Genomic_DNA"/>
</dbReference>
<reference evidence="2 3" key="1">
    <citation type="submission" date="2024-10" db="EMBL/GenBank/DDBJ databases">
        <authorList>
            <person name="Topkara A.R."/>
            <person name="Saygin H."/>
        </authorList>
    </citation>
    <scope>NUCLEOTIDE SEQUENCE [LARGE SCALE GENOMIC DNA]</scope>
    <source>
        <strain evidence="2 3">M3C6</strain>
    </source>
</reference>
<keyword evidence="1" id="KW-1133">Transmembrane helix</keyword>
<dbReference type="RefSeq" id="WP_393177480.1">
    <property type="nucleotide sequence ID" value="NZ_JBICRM010000067.1"/>
</dbReference>
<proteinExistence type="predicted"/>
<keyword evidence="3" id="KW-1185">Reference proteome</keyword>
<keyword evidence="1" id="KW-0812">Transmembrane</keyword>
<feature type="transmembrane region" description="Helical" evidence="1">
    <location>
        <begin position="47"/>
        <end position="67"/>
    </location>
</feature>
<organism evidence="2 3">
    <name type="scientific">Nonomuraea marmarensis</name>
    <dbReference type="NCBI Taxonomy" id="3351344"/>
    <lineage>
        <taxon>Bacteria</taxon>
        <taxon>Bacillati</taxon>
        <taxon>Actinomycetota</taxon>
        <taxon>Actinomycetes</taxon>
        <taxon>Streptosporangiales</taxon>
        <taxon>Streptosporangiaceae</taxon>
        <taxon>Nonomuraea</taxon>
    </lineage>
</organism>
<name>A0ABW7AUE8_9ACTN</name>
<feature type="transmembrane region" description="Helical" evidence="1">
    <location>
        <begin position="14"/>
        <end position="35"/>
    </location>
</feature>
<protein>
    <submittedName>
        <fullName evidence="2">Uncharacterized protein</fullName>
    </submittedName>
</protein>
<accession>A0ABW7AUE8</accession>